<dbReference type="RefSeq" id="XP_004995163.1">
    <property type="nucleotide sequence ID" value="XM_004995106.1"/>
</dbReference>
<feature type="compositionally biased region" description="Low complexity" evidence="1">
    <location>
        <begin position="169"/>
        <end position="219"/>
    </location>
</feature>
<accession>F2U727</accession>
<dbReference type="EMBL" id="GL832963">
    <property type="protein sequence ID" value="EGD83659.1"/>
    <property type="molecule type" value="Genomic_DNA"/>
</dbReference>
<dbReference type="Proteomes" id="UP000007799">
    <property type="component" value="Unassembled WGS sequence"/>
</dbReference>
<dbReference type="InParanoid" id="F2U727"/>
<proteinExistence type="predicted"/>
<organism evidence="3">
    <name type="scientific">Salpingoeca rosetta (strain ATCC 50818 / BSB-021)</name>
    <dbReference type="NCBI Taxonomy" id="946362"/>
    <lineage>
        <taxon>Eukaryota</taxon>
        <taxon>Choanoflagellata</taxon>
        <taxon>Craspedida</taxon>
        <taxon>Salpingoecidae</taxon>
        <taxon>Salpingoeca</taxon>
    </lineage>
</organism>
<feature type="region of interest" description="Disordered" evidence="1">
    <location>
        <begin position="123"/>
        <end position="281"/>
    </location>
</feature>
<evidence type="ECO:0000313" key="2">
    <source>
        <dbReference type="EMBL" id="EGD83659.1"/>
    </source>
</evidence>
<feature type="region of interest" description="Disordered" evidence="1">
    <location>
        <begin position="347"/>
        <end position="373"/>
    </location>
</feature>
<evidence type="ECO:0000256" key="1">
    <source>
        <dbReference type="SAM" id="MobiDB-lite"/>
    </source>
</evidence>
<dbReference type="AlphaFoldDB" id="F2U727"/>
<reference evidence="2" key="1">
    <citation type="submission" date="2009-08" db="EMBL/GenBank/DDBJ databases">
        <title>Annotation of Salpingoeca rosetta.</title>
        <authorList>
            <consortium name="The Broad Institute Genome Sequencing Platform"/>
            <person name="Russ C."/>
            <person name="Cuomo C."/>
            <person name="Burger G."/>
            <person name="Gray M.W."/>
            <person name="Holland P.W.H."/>
            <person name="King N."/>
            <person name="Lang F.B.F."/>
            <person name="Roger A.J."/>
            <person name="Ruiz-Trillo I."/>
            <person name="Young S.K."/>
            <person name="Zeng Q."/>
            <person name="Gargeya S."/>
            <person name="Alvarado L."/>
            <person name="Berlin A."/>
            <person name="Chapman S.B."/>
            <person name="Chen Z."/>
            <person name="Freedman E."/>
            <person name="Gellesch M."/>
            <person name="Goldberg J."/>
            <person name="Griggs A."/>
            <person name="Gujja S."/>
            <person name="Heilman E."/>
            <person name="Heiman D."/>
            <person name="Howarth C."/>
            <person name="Mehta T."/>
            <person name="Neiman D."/>
            <person name="Pearson M."/>
            <person name="Roberts A."/>
            <person name="Saif S."/>
            <person name="Shea T."/>
            <person name="Shenoy N."/>
            <person name="Sisk P."/>
            <person name="Stolte C."/>
            <person name="Sykes S."/>
            <person name="White J."/>
            <person name="Yandava C."/>
            <person name="Haas B."/>
            <person name="Nusbaum C."/>
            <person name="Birren B."/>
        </authorList>
    </citation>
    <scope>NUCLEOTIDE SEQUENCE [LARGE SCALE GENOMIC DNA]</scope>
    <source>
        <strain evidence="2">ATCC 50818</strain>
    </source>
</reference>
<name>F2U727_SALR5</name>
<dbReference type="GO" id="GO:0016592">
    <property type="term" value="C:mediator complex"/>
    <property type="evidence" value="ECO:0007669"/>
    <property type="project" value="TreeGrafter"/>
</dbReference>
<dbReference type="InterPro" id="IPR051647">
    <property type="entry name" value="Mediator_comp_sub12"/>
</dbReference>
<keyword evidence="3" id="KW-1185">Reference proteome</keyword>
<dbReference type="GO" id="GO:0003713">
    <property type="term" value="F:transcription coactivator activity"/>
    <property type="evidence" value="ECO:0007669"/>
    <property type="project" value="TreeGrafter"/>
</dbReference>
<dbReference type="PANTHER" id="PTHR46007">
    <property type="entry name" value="MEDIATOR OF RNA POLYMERASE II TRANSCRIPTION SUBUNIT 12"/>
    <property type="match status" value="1"/>
</dbReference>
<dbReference type="STRING" id="946362.F2U727"/>
<feature type="compositionally biased region" description="Basic residues" evidence="1">
    <location>
        <begin position="136"/>
        <end position="155"/>
    </location>
</feature>
<sequence length="572" mass="63150">MSHLAKASSTGGWNAQCAENTKKKKYDKLMRQNDRTFFPLAIENGTGRLGEFFVRFIKRVVYNADLPVHVHNHATPSYYAYALQRLSIAFQKRSHEATMTCRYGKGGGAAADVQTHSMFSTERNTNTWATAARGQRAQRNRPPRRGDGRRKRRQRQTTAATPPPPPPQQQQQPQQQQPQQQQQQQQPQQQQQQQQQQQPHQQQQQQQQPQQQQQQQLQPRHSGRPDCGSRRTRQPATQPSEAGRSATDTVDGEGPGGRRAVSQPAAAALAPTHYTNSHQEQAHLSGCVNGDVGLTIDPPPPTAVWVQVARRPPAGTCGSRRVLKRTLQPDNTVNTIVLRGRTGVPHTRETCSNFSSEGHARGRQREDAAGTVRDEAAAAVGDCRRVRGHSAQKDRRGDKTAEARCRNANLFMFLMSLQPFVWWDLSLGTDNPNPEDGGGGGGAARELGASTRSSRRSRLAWACSDDVLFRTVGDGQRVQAGDPALRRGCWASCTLNGRTRCLQILLQSNVLTEPLFHRPHPGAADAQGGRAGVDVGVEEVDVWRGRVYARCLSAVGLRDEFTKVSNKQAASK</sequence>
<protein>
    <submittedName>
        <fullName evidence="2">Uncharacterized protein</fullName>
    </submittedName>
</protein>
<dbReference type="GeneID" id="16075743"/>
<feature type="region of interest" description="Disordered" evidence="1">
    <location>
        <begin position="432"/>
        <end position="451"/>
    </location>
</feature>
<dbReference type="KEGG" id="sre:PTSG_12144"/>
<gene>
    <name evidence="2" type="ORF">PTSG_12144</name>
</gene>
<dbReference type="GO" id="GO:0045944">
    <property type="term" value="P:positive regulation of transcription by RNA polymerase II"/>
    <property type="evidence" value="ECO:0007669"/>
    <property type="project" value="TreeGrafter"/>
</dbReference>
<dbReference type="PANTHER" id="PTHR46007:SF8">
    <property type="entry name" value="C2H2-TYPE DOMAIN-CONTAINING PROTEIN"/>
    <property type="match status" value="1"/>
</dbReference>
<feature type="compositionally biased region" description="Basic and acidic residues" evidence="1">
    <location>
        <begin position="358"/>
        <end position="373"/>
    </location>
</feature>
<dbReference type="SUPFAM" id="SSF81995">
    <property type="entry name" value="beta-sandwich domain of Sec23/24"/>
    <property type="match status" value="1"/>
</dbReference>
<evidence type="ECO:0000313" key="3">
    <source>
        <dbReference type="Proteomes" id="UP000007799"/>
    </source>
</evidence>